<gene>
    <name evidence="3" type="ORF">UX10_C0036G0005</name>
</gene>
<organism evidence="3 4">
    <name type="scientific">Candidatus Magasanikbacteria bacterium GW2011_GWA2_45_39</name>
    <dbReference type="NCBI Taxonomy" id="1619041"/>
    <lineage>
        <taxon>Bacteria</taxon>
        <taxon>Candidatus Magasanikiibacteriota</taxon>
    </lineage>
</organism>
<dbReference type="AlphaFoldDB" id="A0A0G1MD87"/>
<feature type="non-terminal residue" evidence="3">
    <location>
        <position position="1"/>
    </location>
</feature>
<feature type="domain" description="NAD-dependent epimerase/dehydratase" evidence="2">
    <location>
        <begin position="11"/>
        <end position="232"/>
    </location>
</feature>
<sequence>SLMSESSCLYLITGGAGFLGFHTARGVAKRGGKAILYDIAPADLSTYPPGTVYVQGDVRDRAKLADALKGIDVVIHAAAALPLESAKEIRSVTVDGTRIVLEEVEKAGIKRMVYISSTAVYGVPEKHPIFEIDPMIGVGPYGESKIAAEGICAEFRARGLCVPIVRPKTFIGIERLGVFQILFEWVRKGKKIPVIGSGNNRYQLLEVEDLVEAILLAATAPSDKANDTFNVGAEIFDTVNKDVGALCAYAGYDARPMGIPSWLVKPVLQILEMLKLSPLYKWVYGTADRDSFVSVDKIKQQLGWHATRSNAEALINAYRWYLQHYQDIEGTTGTTHRVAWDQGALKWFQRFF</sequence>
<comment type="caution">
    <text evidence="3">The sequence shown here is derived from an EMBL/GenBank/DDBJ whole genome shotgun (WGS) entry which is preliminary data.</text>
</comment>
<evidence type="ECO:0000256" key="1">
    <source>
        <dbReference type="ARBA" id="ARBA00007637"/>
    </source>
</evidence>
<protein>
    <submittedName>
        <fullName evidence="3">Nucleoside-diphosphate-sugar epimerase</fullName>
    </submittedName>
</protein>
<dbReference type="EMBL" id="LCKX01000036">
    <property type="protein sequence ID" value="KKU06256.1"/>
    <property type="molecule type" value="Genomic_DNA"/>
</dbReference>
<dbReference type="Gene3D" id="3.40.50.720">
    <property type="entry name" value="NAD(P)-binding Rossmann-like Domain"/>
    <property type="match status" value="1"/>
</dbReference>
<dbReference type="Proteomes" id="UP000033999">
    <property type="component" value="Unassembled WGS sequence"/>
</dbReference>
<dbReference type="Pfam" id="PF01370">
    <property type="entry name" value="Epimerase"/>
    <property type="match status" value="1"/>
</dbReference>
<evidence type="ECO:0000313" key="4">
    <source>
        <dbReference type="Proteomes" id="UP000033999"/>
    </source>
</evidence>
<name>A0A0G1MD87_9BACT</name>
<dbReference type="InterPro" id="IPR001509">
    <property type="entry name" value="Epimerase_deHydtase"/>
</dbReference>
<dbReference type="SUPFAM" id="SSF51735">
    <property type="entry name" value="NAD(P)-binding Rossmann-fold domains"/>
    <property type="match status" value="1"/>
</dbReference>
<dbReference type="PATRIC" id="fig|1619041.3.peg.888"/>
<evidence type="ECO:0000259" key="2">
    <source>
        <dbReference type="Pfam" id="PF01370"/>
    </source>
</evidence>
<accession>A0A0G1MD87</accession>
<dbReference type="InterPro" id="IPR036291">
    <property type="entry name" value="NAD(P)-bd_dom_sf"/>
</dbReference>
<proteinExistence type="inferred from homology"/>
<evidence type="ECO:0000313" key="3">
    <source>
        <dbReference type="EMBL" id="KKU06256.1"/>
    </source>
</evidence>
<dbReference type="PANTHER" id="PTHR43000">
    <property type="entry name" value="DTDP-D-GLUCOSE 4,6-DEHYDRATASE-RELATED"/>
    <property type="match status" value="1"/>
</dbReference>
<reference evidence="3 4" key="1">
    <citation type="journal article" date="2015" name="Nature">
        <title>rRNA introns, odd ribosomes, and small enigmatic genomes across a large radiation of phyla.</title>
        <authorList>
            <person name="Brown C.T."/>
            <person name="Hug L.A."/>
            <person name="Thomas B.C."/>
            <person name="Sharon I."/>
            <person name="Castelle C.J."/>
            <person name="Singh A."/>
            <person name="Wilkins M.J."/>
            <person name="Williams K.H."/>
            <person name="Banfield J.F."/>
        </authorList>
    </citation>
    <scope>NUCLEOTIDE SEQUENCE [LARGE SCALE GENOMIC DNA]</scope>
</reference>
<comment type="similarity">
    <text evidence="1">Belongs to the NAD(P)-dependent epimerase/dehydratase family.</text>
</comment>